<evidence type="ECO:0000259" key="1">
    <source>
        <dbReference type="Pfam" id="PF03050"/>
    </source>
</evidence>
<dbReference type="PANTHER" id="PTHR33678">
    <property type="entry name" value="BLL1576 PROTEIN"/>
    <property type="match status" value="1"/>
</dbReference>
<feature type="domain" description="Transposase IS66 central" evidence="1">
    <location>
        <begin position="1"/>
        <end position="211"/>
    </location>
</feature>
<dbReference type="AlphaFoldDB" id="A0A3B1DR92"/>
<evidence type="ECO:0000313" key="2">
    <source>
        <dbReference type="EMBL" id="VAX38628.1"/>
    </source>
</evidence>
<dbReference type="InterPro" id="IPR052344">
    <property type="entry name" value="Transposase-related"/>
</dbReference>
<proteinExistence type="predicted"/>
<dbReference type="Pfam" id="PF03050">
    <property type="entry name" value="DDE_Tnp_IS66"/>
    <property type="match status" value="1"/>
</dbReference>
<dbReference type="PANTHER" id="PTHR33678:SF2">
    <property type="match status" value="1"/>
</dbReference>
<sequence length="255" mass="29710">PCYEQLQSALPRSDTVALDETPTKELTNKMWLWTAVTKNFTLFRIADSRKADVAKELLGENFQGIASSDRYGGYDWIERRQLCWAHLLRDFQSMIDAGGKAKRIGRRLQRAGEEMFQHWHRYRDGKIKRSTMRRHISKLKRRVEKALQAGATQLTGKPRGKCRHILKRFNSLWTFCDHADVEPTNNVSERALRHAVIWRKLSFGTQSESGSRFVETLLSIIETCRQQKRNVFAFVTATLESHFENKQPPKLSFRV</sequence>
<gene>
    <name evidence="2" type="ORF">MNBD_PLANCTO02-953</name>
</gene>
<accession>A0A3B1DR92</accession>
<feature type="non-terminal residue" evidence="2">
    <location>
        <position position="1"/>
    </location>
</feature>
<dbReference type="InterPro" id="IPR004291">
    <property type="entry name" value="Transposase_IS66_central"/>
</dbReference>
<dbReference type="NCBIfam" id="NF033517">
    <property type="entry name" value="transpos_IS66"/>
    <property type="match status" value="1"/>
</dbReference>
<name>A0A3B1DR92_9ZZZZ</name>
<dbReference type="EMBL" id="UOGL01000232">
    <property type="protein sequence ID" value="VAX38628.1"/>
    <property type="molecule type" value="Genomic_DNA"/>
</dbReference>
<organism evidence="2">
    <name type="scientific">hydrothermal vent metagenome</name>
    <dbReference type="NCBI Taxonomy" id="652676"/>
    <lineage>
        <taxon>unclassified sequences</taxon>
        <taxon>metagenomes</taxon>
        <taxon>ecological metagenomes</taxon>
    </lineage>
</organism>
<protein>
    <recommendedName>
        <fullName evidence="1">Transposase IS66 central domain-containing protein</fullName>
    </recommendedName>
</protein>
<reference evidence="2" key="1">
    <citation type="submission" date="2018-06" db="EMBL/GenBank/DDBJ databases">
        <authorList>
            <person name="Zhirakovskaya E."/>
        </authorList>
    </citation>
    <scope>NUCLEOTIDE SEQUENCE</scope>
</reference>